<sequence length="99" mass="11553">MDLRNLRTRASELVRDAPKGASVEHYWILIKEALVDLQNEFALLKPSRRIDKPLWWRAAIAKAIKQQNRIRTIMETGSYDSGEKLKMGEAEEEFREVEP</sequence>
<dbReference type="EMBL" id="UZAN01049882">
    <property type="protein sequence ID" value="VDP87799.1"/>
    <property type="molecule type" value="Genomic_DNA"/>
</dbReference>
<gene>
    <name evidence="1" type="ORF">ECPE_LOCUS10903</name>
</gene>
<evidence type="ECO:0000313" key="2">
    <source>
        <dbReference type="Proteomes" id="UP000272942"/>
    </source>
</evidence>
<reference evidence="1 2" key="2">
    <citation type="submission" date="2018-11" db="EMBL/GenBank/DDBJ databases">
        <authorList>
            <consortium name="Pathogen Informatics"/>
        </authorList>
    </citation>
    <scope>NUCLEOTIDE SEQUENCE [LARGE SCALE GENOMIC DNA]</scope>
    <source>
        <strain evidence="1 2">Egypt</strain>
    </source>
</reference>
<proteinExistence type="predicted"/>
<dbReference type="AlphaFoldDB" id="A0A183AVB8"/>
<dbReference type="WBParaSite" id="ECPE_0001093701-mRNA-1">
    <property type="protein sequence ID" value="ECPE_0001093701-mRNA-1"/>
    <property type="gene ID" value="ECPE_0001093701"/>
</dbReference>
<evidence type="ECO:0000313" key="1">
    <source>
        <dbReference type="EMBL" id="VDP87799.1"/>
    </source>
</evidence>
<organism evidence="3">
    <name type="scientific">Echinostoma caproni</name>
    <dbReference type="NCBI Taxonomy" id="27848"/>
    <lineage>
        <taxon>Eukaryota</taxon>
        <taxon>Metazoa</taxon>
        <taxon>Spiralia</taxon>
        <taxon>Lophotrochozoa</taxon>
        <taxon>Platyhelminthes</taxon>
        <taxon>Trematoda</taxon>
        <taxon>Digenea</taxon>
        <taxon>Plagiorchiida</taxon>
        <taxon>Echinostomata</taxon>
        <taxon>Echinostomatoidea</taxon>
        <taxon>Echinostomatidae</taxon>
        <taxon>Echinostoma</taxon>
    </lineage>
</organism>
<evidence type="ECO:0000313" key="3">
    <source>
        <dbReference type="WBParaSite" id="ECPE_0001093701-mRNA-1"/>
    </source>
</evidence>
<reference evidence="3" key="1">
    <citation type="submission" date="2016-06" db="UniProtKB">
        <authorList>
            <consortium name="WormBaseParasite"/>
        </authorList>
    </citation>
    <scope>IDENTIFICATION</scope>
</reference>
<dbReference type="Proteomes" id="UP000272942">
    <property type="component" value="Unassembled WGS sequence"/>
</dbReference>
<name>A0A183AVB8_9TREM</name>
<protein>
    <submittedName>
        <fullName evidence="3">Recombinase</fullName>
    </submittedName>
</protein>
<keyword evidence="2" id="KW-1185">Reference proteome</keyword>
<accession>A0A183AVB8</accession>